<feature type="region of interest" description="Disordered" evidence="1">
    <location>
        <begin position="40"/>
        <end position="67"/>
    </location>
</feature>
<evidence type="ECO:0000313" key="4">
    <source>
        <dbReference type="Proteomes" id="UP000320776"/>
    </source>
</evidence>
<sequence>MQVKKQPVLIVLIGGVILLLGWAAIHYFIAGTPVAEPVRGQQEEVHGRPLTEQDPDDSLQPAIADPGLAKPQEEKLGSQQFIPDKDIESLNNVDNTRFNLSNHTYTIEKEEKKSFEIMPGVNLKSRRIHVEIDEEAKEWIEIERSPSNSNSDYQILLKKKF</sequence>
<dbReference type="Proteomes" id="UP000320776">
    <property type="component" value="Chromosome"/>
</dbReference>
<protein>
    <submittedName>
        <fullName evidence="3">Uncharacterized protein</fullName>
    </submittedName>
</protein>
<proteinExistence type="predicted"/>
<gene>
    <name evidence="3" type="ORF">SPTER_07340</name>
</gene>
<keyword evidence="2" id="KW-1133">Transmembrane helix</keyword>
<keyword evidence="4" id="KW-1185">Reference proteome</keyword>
<feature type="transmembrane region" description="Helical" evidence="2">
    <location>
        <begin position="7"/>
        <end position="29"/>
    </location>
</feature>
<keyword evidence="2" id="KW-0472">Membrane</keyword>
<evidence type="ECO:0000313" key="3">
    <source>
        <dbReference type="EMBL" id="QDR79459.1"/>
    </source>
</evidence>
<dbReference type="KEGG" id="sted:SPTER_07340"/>
<feature type="compositionally biased region" description="Basic and acidic residues" evidence="1">
    <location>
        <begin position="41"/>
        <end position="51"/>
    </location>
</feature>
<evidence type="ECO:0000256" key="1">
    <source>
        <dbReference type="SAM" id="MobiDB-lite"/>
    </source>
</evidence>
<accession>A0A517DQ26</accession>
<name>A0A517DQ26_9FIRM</name>
<reference evidence="3 4" key="1">
    <citation type="submission" date="2019-02" db="EMBL/GenBank/DDBJ databases">
        <title>Closed genome of Sporomusa termitida DSM 4440.</title>
        <authorList>
            <person name="Poehlein A."/>
            <person name="Daniel R."/>
        </authorList>
    </citation>
    <scope>NUCLEOTIDE SEQUENCE [LARGE SCALE GENOMIC DNA]</scope>
    <source>
        <strain evidence="3 4">DSM 4440</strain>
    </source>
</reference>
<dbReference type="EMBL" id="CP036259">
    <property type="protein sequence ID" value="QDR79459.1"/>
    <property type="molecule type" value="Genomic_DNA"/>
</dbReference>
<organism evidence="3 4">
    <name type="scientific">Sporomusa termitida</name>
    <dbReference type="NCBI Taxonomy" id="2377"/>
    <lineage>
        <taxon>Bacteria</taxon>
        <taxon>Bacillati</taxon>
        <taxon>Bacillota</taxon>
        <taxon>Negativicutes</taxon>
        <taxon>Selenomonadales</taxon>
        <taxon>Sporomusaceae</taxon>
        <taxon>Sporomusa</taxon>
    </lineage>
</organism>
<dbReference type="AlphaFoldDB" id="A0A517DQ26"/>
<keyword evidence="2" id="KW-0812">Transmembrane</keyword>
<evidence type="ECO:0000256" key="2">
    <source>
        <dbReference type="SAM" id="Phobius"/>
    </source>
</evidence>